<proteinExistence type="predicted"/>
<dbReference type="KEGG" id="run:DR864_02805"/>
<feature type="domain" description="DNA mimic protein DMP19 C-terminal" evidence="1">
    <location>
        <begin position="48"/>
        <end position="138"/>
    </location>
</feature>
<evidence type="ECO:0000313" key="2">
    <source>
        <dbReference type="EMBL" id="AXE16734.1"/>
    </source>
</evidence>
<dbReference type="AlphaFoldDB" id="A0A344TDL3"/>
<gene>
    <name evidence="2" type="ORF">DR864_02805</name>
</gene>
<dbReference type="InterPro" id="IPR025402">
    <property type="entry name" value="DMP19_C"/>
</dbReference>
<protein>
    <recommendedName>
        <fullName evidence="1">DNA mimic protein DMP19 C-terminal domain-containing protein</fullName>
    </recommendedName>
</protein>
<name>A0A344TDL3_9BACT</name>
<organism evidence="2 3">
    <name type="scientific">Runella rosea</name>
    <dbReference type="NCBI Taxonomy" id="2259595"/>
    <lineage>
        <taxon>Bacteria</taxon>
        <taxon>Pseudomonadati</taxon>
        <taxon>Bacteroidota</taxon>
        <taxon>Cytophagia</taxon>
        <taxon>Cytophagales</taxon>
        <taxon>Spirosomataceae</taxon>
        <taxon>Runella</taxon>
    </lineage>
</organism>
<reference evidence="2 3" key="1">
    <citation type="submission" date="2018-07" db="EMBL/GenBank/DDBJ databases">
        <title>Genome sequencing of Runella.</title>
        <authorList>
            <person name="Baek M.-G."/>
            <person name="Yi H."/>
        </authorList>
    </citation>
    <scope>NUCLEOTIDE SEQUENCE [LARGE SCALE GENOMIC DNA]</scope>
    <source>
        <strain evidence="2 3">HYN0085</strain>
    </source>
</reference>
<dbReference type="RefSeq" id="WP_114065521.1">
    <property type="nucleotide sequence ID" value="NZ_CP030850.1"/>
</dbReference>
<sequence>MKISIDNTQNLTSFDFIEMLSTELWDDDNIYLIDDPKKEDIPDYFYITAYLLQFDTELQMSGLTTLLTNSSTYNFENTLNSFKKIGSIKLANCLQDILDTLNKFGMTPAKMRDRFLKGSEDFSEYSIITTGQFFKENDLLEELKIHEDELFNIYSQIWIDLESYLINIRGK</sequence>
<dbReference type="Pfam" id="PF14300">
    <property type="entry name" value="DMP19"/>
    <property type="match status" value="1"/>
</dbReference>
<keyword evidence="3" id="KW-1185">Reference proteome</keyword>
<dbReference type="EMBL" id="CP030850">
    <property type="protein sequence ID" value="AXE16734.1"/>
    <property type="molecule type" value="Genomic_DNA"/>
</dbReference>
<evidence type="ECO:0000313" key="3">
    <source>
        <dbReference type="Proteomes" id="UP000251993"/>
    </source>
</evidence>
<dbReference type="Proteomes" id="UP000251993">
    <property type="component" value="Chromosome"/>
</dbReference>
<evidence type="ECO:0000259" key="1">
    <source>
        <dbReference type="Pfam" id="PF14300"/>
    </source>
</evidence>
<accession>A0A344TDL3</accession>